<reference evidence="1 2" key="2">
    <citation type="submission" date="2018-11" db="EMBL/GenBank/DDBJ databases">
        <authorList>
            <consortium name="Pathogen Informatics"/>
        </authorList>
    </citation>
    <scope>NUCLEOTIDE SEQUENCE [LARGE SCALE GENOMIC DNA]</scope>
</reference>
<evidence type="ECO:0000313" key="1">
    <source>
        <dbReference type="EMBL" id="VDO04393.1"/>
    </source>
</evidence>
<dbReference type="EMBL" id="UZAE01012293">
    <property type="protein sequence ID" value="VDO04393.1"/>
    <property type="molecule type" value="Genomic_DNA"/>
</dbReference>
<evidence type="ECO:0000313" key="3">
    <source>
        <dbReference type="WBParaSite" id="HNAJ_0000844201-mRNA-1"/>
    </source>
</evidence>
<sequence length="73" mass="8013">MNIGGKEIEYMLNNSHLELIYSNEATAKYQHYNGTRTTLDILLASSHDLGSGHKPVTANIAIDCQSMTTKVST</sequence>
<name>A0A0R3TMB1_RODNA</name>
<evidence type="ECO:0000313" key="2">
    <source>
        <dbReference type="Proteomes" id="UP000278807"/>
    </source>
</evidence>
<protein>
    <submittedName>
        <fullName evidence="1 3">Uncharacterized protein</fullName>
    </submittedName>
</protein>
<dbReference type="WBParaSite" id="HNAJ_0000844201-mRNA-1">
    <property type="protein sequence ID" value="HNAJ_0000844201-mRNA-1"/>
    <property type="gene ID" value="HNAJ_0000844201"/>
</dbReference>
<gene>
    <name evidence="1" type="ORF">HNAJ_LOCUS8438</name>
</gene>
<keyword evidence="2" id="KW-1185">Reference proteome</keyword>
<dbReference type="AlphaFoldDB" id="A0A0R3TMB1"/>
<proteinExistence type="predicted"/>
<dbReference type="Proteomes" id="UP000278807">
    <property type="component" value="Unassembled WGS sequence"/>
</dbReference>
<accession>A0A0R3TMB1</accession>
<organism evidence="3">
    <name type="scientific">Rodentolepis nana</name>
    <name type="common">Dwarf tapeworm</name>
    <name type="synonym">Hymenolepis nana</name>
    <dbReference type="NCBI Taxonomy" id="102285"/>
    <lineage>
        <taxon>Eukaryota</taxon>
        <taxon>Metazoa</taxon>
        <taxon>Spiralia</taxon>
        <taxon>Lophotrochozoa</taxon>
        <taxon>Platyhelminthes</taxon>
        <taxon>Cestoda</taxon>
        <taxon>Eucestoda</taxon>
        <taxon>Cyclophyllidea</taxon>
        <taxon>Hymenolepididae</taxon>
        <taxon>Rodentolepis</taxon>
    </lineage>
</organism>
<reference evidence="3" key="1">
    <citation type="submission" date="2017-02" db="UniProtKB">
        <authorList>
            <consortium name="WormBaseParasite"/>
        </authorList>
    </citation>
    <scope>IDENTIFICATION</scope>
</reference>